<keyword evidence="8" id="KW-1278">Translocase</keyword>
<evidence type="ECO:0000313" key="12">
    <source>
        <dbReference type="EMBL" id="SKC32760.1"/>
    </source>
</evidence>
<dbReference type="SUPFAM" id="SSF52540">
    <property type="entry name" value="P-loop containing nucleoside triphosphate hydrolases"/>
    <property type="match status" value="2"/>
</dbReference>
<evidence type="ECO:0000256" key="10">
    <source>
        <dbReference type="ARBA" id="ARBA00025157"/>
    </source>
</evidence>
<dbReference type="PROSITE" id="PS00211">
    <property type="entry name" value="ABC_TRANSPORTER_1"/>
    <property type="match status" value="2"/>
</dbReference>
<dbReference type="EC" id="3.6.3.-" evidence="12"/>
<dbReference type="Pfam" id="PF00005">
    <property type="entry name" value="ABC_tran"/>
    <property type="match status" value="2"/>
</dbReference>
<dbReference type="Pfam" id="PF12558">
    <property type="entry name" value="DUF3744"/>
    <property type="match status" value="1"/>
</dbReference>
<dbReference type="PROSITE" id="PS50893">
    <property type="entry name" value="ABC_TRANSPORTER_2"/>
    <property type="match status" value="2"/>
</dbReference>
<sequence length="564" mass="62715">MSIVFNNFSFKYWALENPTLKNINLTINKGEKIAIIGPSGCGKSTLGQCLNGLIPHAIKGDCSGELYINGKNTRQLDLDHCTSMVGTVLQDTDGQFVGLSVGEDIAFALENQMIPQQQMREIVQATADMVDLNSILYHSPFDLSGGQKQRVSLAGVMVDDVDILLFDEPLASLDPKTGKAAIEIIDNLHKDSNKTVIIIEHRLEDVLHRPIDRIIMMERGEIIADMTPDELLASPLLQQHGIREPLYISAIKAAGCTITAEDKPAYFSTIKLDKFKPQIESWFHQVKLAPIEPEKDVLLSIKNLSYSYDGVRNTLDDVSFDIHKGEFVAIMGKNGSGKSTITRLIMGVLEADCGTISLNGNDLANQSIFERSQHIGVVMQNPNHMISHHMIFDEVASGLRNRGMDEAQIKIKVEATLKLCGLGRYHHWPIDALSFGQKKRVTIATMLVLEPDLLILDEPTAGQDYHHYAAMMTFIQELNQTLGLTIVIISHDMHLVLEYTQRAVVIADNRLLADDKVNHIFSQPTLLDQANLTVTSLYSLAQAIGIKNIDQFIRCFIAHELKNK</sequence>
<dbReference type="Gene3D" id="3.40.50.300">
    <property type="entry name" value="P-loop containing nucleotide triphosphate hydrolases"/>
    <property type="match status" value="2"/>
</dbReference>
<protein>
    <submittedName>
        <fullName evidence="12">Putative HMP/thiamine import ATP-binding protein YkoD</fullName>
        <ecNumber evidence="12">3.6.3.-</ecNumber>
    </submittedName>
</protein>
<evidence type="ECO:0000256" key="9">
    <source>
        <dbReference type="ARBA" id="ARBA00023136"/>
    </source>
</evidence>
<dbReference type="NCBIfam" id="NF010167">
    <property type="entry name" value="PRK13648.1"/>
    <property type="match status" value="2"/>
</dbReference>
<keyword evidence="5" id="KW-0677">Repeat</keyword>
<dbReference type="InterPro" id="IPR017871">
    <property type="entry name" value="ABC_transporter-like_CS"/>
</dbReference>
<keyword evidence="4" id="KW-1003">Cell membrane</keyword>
<dbReference type="GO" id="GO:0042626">
    <property type="term" value="F:ATPase-coupled transmembrane transporter activity"/>
    <property type="evidence" value="ECO:0007669"/>
    <property type="project" value="TreeGrafter"/>
</dbReference>
<evidence type="ECO:0000259" key="11">
    <source>
        <dbReference type="PROSITE" id="PS50893"/>
    </source>
</evidence>
<keyword evidence="3" id="KW-0813">Transport</keyword>
<comment type="subcellular location">
    <subcellularLocation>
        <location evidence="1">Cell inner membrane</location>
        <topology evidence="1">Peripheral membrane protein</topology>
    </subcellularLocation>
</comment>
<gene>
    <name evidence="12" type="primary">ykoD</name>
    <name evidence="12" type="ORF">CZ809_02284</name>
</gene>
<comment type="function">
    <text evidence="10">Probably part of an ABC transporter complex. Responsible for energy coupling to the transport system.</text>
</comment>
<evidence type="ECO:0000256" key="7">
    <source>
        <dbReference type="ARBA" id="ARBA00022840"/>
    </source>
</evidence>
<dbReference type="EMBL" id="FUZI01000003">
    <property type="protein sequence ID" value="SKC32760.1"/>
    <property type="molecule type" value="Genomic_DNA"/>
</dbReference>
<organism evidence="12 13">
    <name type="scientific">Photobacterium piscicola</name>
    <dbReference type="NCBI Taxonomy" id="1378299"/>
    <lineage>
        <taxon>Bacteria</taxon>
        <taxon>Pseudomonadati</taxon>
        <taxon>Pseudomonadota</taxon>
        <taxon>Gammaproteobacteria</taxon>
        <taxon>Vibrionales</taxon>
        <taxon>Vibrionaceae</taxon>
        <taxon>Photobacterium</taxon>
    </lineage>
</organism>
<dbReference type="InterPro" id="IPR015856">
    <property type="entry name" value="ABC_transpr_CbiO/EcfA_su"/>
</dbReference>
<keyword evidence="6" id="KW-0547">Nucleotide-binding</keyword>
<dbReference type="CDD" id="cd03225">
    <property type="entry name" value="ABC_cobalt_CbiO_domain1"/>
    <property type="match status" value="2"/>
</dbReference>
<dbReference type="InterPro" id="IPR050095">
    <property type="entry name" value="ECF_ABC_transporter_ATP-bd"/>
</dbReference>
<dbReference type="Proteomes" id="UP000189966">
    <property type="component" value="Unassembled WGS sequence"/>
</dbReference>
<feature type="domain" description="ABC transporter" evidence="11">
    <location>
        <begin position="299"/>
        <end position="533"/>
    </location>
</feature>
<accession>A0A1T5I129</accession>
<dbReference type="SMART" id="SM00382">
    <property type="entry name" value="AAA"/>
    <property type="match status" value="2"/>
</dbReference>
<feature type="domain" description="ABC transporter" evidence="11">
    <location>
        <begin position="3"/>
        <end position="244"/>
    </location>
</feature>
<evidence type="ECO:0000256" key="1">
    <source>
        <dbReference type="ARBA" id="ARBA00004417"/>
    </source>
</evidence>
<dbReference type="FunFam" id="3.40.50.300:FF:001422">
    <property type="entry name" value="Cobalt ABC transporter ATP-binding protein"/>
    <property type="match status" value="1"/>
</dbReference>
<evidence type="ECO:0000313" key="13">
    <source>
        <dbReference type="Proteomes" id="UP000189966"/>
    </source>
</evidence>
<keyword evidence="7 12" id="KW-0067">ATP-binding</keyword>
<keyword evidence="9" id="KW-0472">Membrane</keyword>
<evidence type="ECO:0000256" key="4">
    <source>
        <dbReference type="ARBA" id="ARBA00022475"/>
    </source>
</evidence>
<dbReference type="RefSeq" id="WP_080157739.1">
    <property type="nucleotide sequence ID" value="NZ_FUZI01000003.1"/>
</dbReference>
<dbReference type="FunFam" id="3.40.50.300:FF:000224">
    <property type="entry name" value="Energy-coupling factor transporter ATP-binding protein EcfA"/>
    <property type="match status" value="1"/>
</dbReference>
<dbReference type="GO" id="GO:0005524">
    <property type="term" value="F:ATP binding"/>
    <property type="evidence" value="ECO:0007669"/>
    <property type="project" value="UniProtKB-KW"/>
</dbReference>
<dbReference type="AlphaFoldDB" id="A0A1T5I129"/>
<dbReference type="InterPro" id="IPR027417">
    <property type="entry name" value="P-loop_NTPase"/>
</dbReference>
<evidence type="ECO:0000256" key="5">
    <source>
        <dbReference type="ARBA" id="ARBA00022737"/>
    </source>
</evidence>
<dbReference type="GO" id="GO:0043190">
    <property type="term" value="C:ATP-binding cassette (ABC) transporter complex"/>
    <property type="evidence" value="ECO:0007669"/>
    <property type="project" value="TreeGrafter"/>
</dbReference>
<dbReference type="GO" id="GO:0000041">
    <property type="term" value="P:transition metal ion transport"/>
    <property type="evidence" value="ECO:0007669"/>
    <property type="project" value="UniProtKB-ARBA"/>
</dbReference>
<evidence type="ECO:0000256" key="3">
    <source>
        <dbReference type="ARBA" id="ARBA00022448"/>
    </source>
</evidence>
<evidence type="ECO:0000256" key="6">
    <source>
        <dbReference type="ARBA" id="ARBA00022741"/>
    </source>
</evidence>
<dbReference type="PANTHER" id="PTHR43553:SF26">
    <property type="entry name" value="ABC TRANSPORTER ATP-BINDING PROTEIN BC_2655-RELATED"/>
    <property type="match status" value="1"/>
</dbReference>
<dbReference type="InterPro" id="IPR003593">
    <property type="entry name" value="AAA+_ATPase"/>
</dbReference>
<dbReference type="PANTHER" id="PTHR43553">
    <property type="entry name" value="HEAVY METAL TRANSPORTER"/>
    <property type="match status" value="1"/>
</dbReference>
<keyword evidence="12" id="KW-0378">Hydrolase</keyword>
<evidence type="ECO:0000256" key="2">
    <source>
        <dbReference type="ARBA" id="ARBA00005417"/>
    </source>
</evidence>
<evidence type="ECO:0000256" key="8">
    <source>
        <dbReference type="ARBA" id="ARBA00022967"/>
    </source>
</evidence>
<dbReference type="GO" id="GO:0016887">
    <property type="term" value="F:ATP hydrolysis activity"/>
    <property type="evidence" value="ECO:0007669"/>
    <property type="project" value="InterPro"/>
</dbReference>
<proteinExistence type="inferred from homology"/>
<comment type="similarity">
    <text evidence="2">Belongs to the ABC transporter superfamily.</text>
</comment>
<reference evidence="12 13" key="1">
    <citation type="submission" date="2017-02" db="EMBL/GenBank/DDBJ databases">
        <authorList>
            <person name="Peterson S.W."/>
        </authorList>
    </citation>
    <scope>NUCLEOTIDE SEQUENCE [LARGE SCALE GENOMIC DNA]</scope>
    <source>
        <strain evidence="13">type strain: NCCB 100098</strain>
    </source>
</reference>
<dbReference type="OrthoDB" id="501320at2"/>
<dbReference type="InterPro" id="IPR003439">
    <property type="entry name" value="ABC_transporter-like_ATP-bd"/>
</dbReference>
<dbReference type="InterPro" id="IPR022216">
    <property type="entry name" value="ABC_Co_transporter"/>
</dbReference>
<name>A0A1T5I129_9GAMM</name>